<dbReference type="AlphaFoldDB" id="A0A855MM90"/>
<organism evidence="1">
    <name type="scientific">Pectobacterium versatile</name>
    <dbReference type="NCBI Taxonomy" id="2488639"/>
    <lineage>
        <taxon>Bacteria</taxon>
        <taxon>Pseudomonadati</taxon>
        <taxon>Pseudomonadota</taxon>
        <taxon>Gammaproteobacteria</taxon>
        <taxon>Enterobacterales</taxon>
        <taxon>Pectobacteriaceae</taxon>
        <taxon>Pectobacterium</taxon>
    </lineage>
</organism>
<gene>
    <name evidence="1" type="ORF">F131LOC_00457</name>
</gene>
<reference evidence="1" key="1">
    <citation type="submission" date="2017-12" db="EMBL/GenBank/DDBJ databases">
        <title>First report on the novel genomospecies/subspecies of Pectobacterium carotovorum in Russia.</title>
        <authorList>
            <person name="Shirshikov F.V."/>
            <person name="Miroshnikov K."/>
            <person name="Toshakov S.V."/>
            <person name="Kabanova A.P."/>
            <person name="Barannik A.P."/>
            <person name="Shneider M."/>
            <person name="Ignatov A.N."/>
            <person name="Miroshnikov K.A."/>
        </authorList>
    </citation>
    <scope>NUCLEOTIDE SEQUENCE [LARGE SCALE GENOMIC DNA]</scope>
    <source>
        <strain evidence="1">F131</strain>
    </source>
</reference>
<name>A0A855MM90_9GAMM</name>
<proteinExistence type="predicted"/>
<protein>
    <submittedName>
        <fullName evidence="1">Uncharacterized protein</fullName>
    </submittedName>
</protein>
<evidence type="ECO:0000313" key="1">
    <source>
        <dbReference type="EMBL" id="POY51584.1"/>
    </source>
</evidence>
<dbReference type="EMBL" id="PDVW01000002">
    <property type="protein sequence ID" value="POY51584.1"/>
    <property type="molecule type" value="Genomic_DNA"/>
</dbReference>
<accession>A0A855MM90</accession>
<sequence length="71" mass="8015">MHCRFLTSVTVIPKQWHCATFQVPHDFWAIYGCLSCHDVIGGRVPYDWRVGGERGSFVSGAVFNDKKVITS</sequence>
<comment type="caution">
    <text evidence="1">The sequence shown here is derived from an EMBL/GenBank/DDBJ whole genome shotgun (WGS) entry which is preliminary data.</text>
</comment>